<dbReference type="PANTHER" id="PTHR45825">
    <property type="entry name" value="GRANULE-BOUND STARCH SYNTHASE 1, CHLOROPLASTIC/AMYLOPLASTIC"/>
    <property type="match status" value="1"/>
</dbReference>
<dbReference type="SUPFAM" id="SSF53756">
    <property type="entry name" value="UDP-Glycosyltransferase/glycogen phosphorylase"/>
    <property type="match status" value="1"/>
</dbReference>
<name>A0ABT1C6S4_9HYPH</name>
<dbReference type="CDD" id="cd03791">
    <property type="entry name" value="GT5_Glycogen_synthase_DULL1-like"/>
    <property type="match status" value="1"/>
</dbReference>
<evidence type="ECO:0000256" key="1">
    <source>
        <dbReference type="ARBA" id="ARBA00001478"/>
    </source>
</evidence>
<comment type="function">
    <text evidence="2 8">Synthesizes alpha-1,4-glucan chains using ADP-glucose.</text>
</comment>
<dbReference type="InterPro" id="IPR001296">
    <property type="entry name" value="Glyco_trans_1"/>
</dbReference>
<gene>
    <name evidence="8 11" type="primary">glgA</name>
    <name evidence="11" type="ORF">NGM99_08980</name>
</gene>
<dbReference type="Gene3D" id="3.40.50.2000">
    <property type="entry name" value="Glycogen Phosphorylase B"/>
    <property type="match status" value="2"/>
</dbReference>
<evidence type="ECO:0000259" key="9">
    <source>
        <dbReference type="Pfam" id="PF00534"/>
    </source>
</evidence>
<dbReference type="HAMAP" id="MF_00484">
    <property type="entry name" value="Glycogen_synth"/>
    <property type="match status" value="1"/>
</dbReference>
<sequence length="474" mass="52108">MLFVTSEIADFVKAGGLGEVSAALPRALRQTHDIRVLIPGYRQVTSGRVVHPVASIPAFAGLPACEIGRIDMADGLVVYVVLAPELYERDGTPYLDENGEDWKDNDIRFARLGLAAAEIASGVGDLDWKPELLHVNDWPSALAPGYLAWRGETMPTLITVHNLAYQGLFERSRLSALGIPDHAFRMDGVEFHGQLSFLKTGLFYATHVTTVSKTYAHEITTAEHGCGLEGLLQTRAREHRLTGIVNGIDDSWDPKRDPLLAGRFDENDAKARRANTVESRDLFKLAISRGPLFAIISRLVHQKGIDLVLETAEDIVAQGGQIAVTGTGEGRFESALTELAERHPGQVGVRVGFDEAEARTLYAGSDFLLMPSRFEPCGLSQMYAQRYGSLPVAYRTGGLVDTIQDGETGFLFSELSKNGLMDGVRRAFDSFGSKKKLAEMRRKAMKRPPNWLQSARRYGGIYQKLMAKQQAMTA</sequence>
<keyword evidence="5 8" id="KW-0328">Glycosyltransferase</keyword>
<dbReference type="GO" id="GO:0009011">
    <property type="term" value="F:alpha-1,4-glucan glucosyltransferase (ADP-glucose donor) activity"/>
    <property type="evidence" value="ECO:0007669"/>
    <property type="project" value="UniProtKB-EC"/>
</dbReference>
<feature type="domain" description="Glycosyl transferase family 1" evidence="9">
    <location>
        <begin position="285"/>
        <end position="441"/>
    </location>
</feature>
<dbReference type="NCBIfam" id="NF001899">
    <property type="entry name" value="PRK00654.1-2"/>
    <property type="match status" value="1"/>
</dbReference>
<dbReference type="Proteomes" id="UP001205906">
    <property type="component" value="Unassembled WGS sequence"/>
</dbReference>
<comment type="caution">
    <text evidence="11">The sequence shown here is derived from an EMBL/GenBank/DDBJ whole genome shotgun (WGS) entry which is preliminary data.</text>
</comment>
<dbReference type="InterPro" id="IPR011835">
    <property type="entry name" value="GS/SS"/>
</dbReference>
<comment type="similarity">
    <text evidence="4 8">Belongs to the glycosyltransferase 1 family. Bacterial/plant glycogen synthase subfamily.</text>
</comment>
<evidence type="ECO:0000259" key="10">
    <source>
        <dbReference type="Pfam" id="PF08323"/>
    </source>
</evidence>
<keyword evidence="6 8" id="KW-0808">Transferase</keyword>
<comment type="catalytic activity">
    <reaction evidence="1 8">
        <text>[(1-&gt;4)-alpha-D-glucosyl](n) + ADP-alpha-D-glucose = [(1-&gt;4)-alpha-D-glucosyl](n+1) + ADP + H(+)</text>
        <dbReference type="Rhea" id="RHEA:18189"/>
        <dbReference type="Rhea" id="RHEA-COMP:9584"/>
        <dbReference type="Rhea" id="RHEA-COMP:9587"/>
        <dbReference type="ChEBI" id="CHEBI:15378"/>
        <dbReference type="ChEBI" id="CHEBI:15444"/>
        <dbReference type="ChEBI" id="CHEBI:57498"/>
        <dbReference type="ChEBI" id="CHEBI:456216"/>
        <dbReference type="EC" id="2.4.1.21"/>
    </reaction>
</comment>
<evidence type="ECO:0000256" key="3">
    <source>
        <dbReference type="ARBA" id="ARBA00004964"/>
    </source>
</evidence>
<accession>A0ABT1C6S4</accession>
<dbReference type="InterPro" id="IPR013534">
    <property type="entry name" value="Starch_synth_cat_dom"/>
</dbReference>
<feature type="domain" description="Starch synthase catalytic" evidence="10">
    <location>
        <begin position="2"/>
        <end position="233"/>
    </location>
</feature>
<evidence type="ECO:0000256" key="4">
    <source>
        <dbReference type="ARBA" id="ARBA00010281"/>
    </source>
</evidence>
<evidence type="ECO:0000313" key="12">
    <source>
        <dbReference type="Proteomes" id="UP001205906"/>
    </source>
</evidence>
<organism evidence="11 12">
    <name type="scientific">Mesorhizobium liriopis</name>
    <dbReference type="NCBI Taxonomy" id="2953882"/>
    <lineage>
        <taxon>Bacteria</taxon>
        <taxon>Pseudomonadati</taxon>
        <taxon>Pseudomonadota</taxon>
        <taxon>Alphaproteobacteria</taxon>
        <taxon>Hyphomicrobiales</taxon>
        <taxon>Phyllobacteriaceae</taxon>
        <taxon>Mesorhizobium</taxon>
    </lineage>
</organism>
<evidence type="ECO:0000256" key="7">
    <source>
        <dbReference type="ARBA" id="ARBA00023056"/>
    </source>
</evidence>
<evidence type="ECO:0000256" key="8">
    <source>
        <dbReference type="HAMAP-Rule" id="MF_00484"/>
    </source>
</evidence>
<dbReference type="Pfam" id="PF00534">
    <property type="entry name" value="Glycos_transf_1"/>
    <property type="match status" value="1"/>
</dbReference>
<protein>
    <recommendedName>
        <fullName evidence="8">Glycogen synthase</fullName>
        <ecNumber evidence="8">2.4.1.21</ecNumber>
    </recommendedName>
    <alternativeName>
        <fullName evidence="8">Starch [bacterial glycogen] synthase</fullName>
    </alternativeName>
</protein>
<dbReference type="NCBIfam" id="NF001901">
    <property type="entry name" value="PRK00654.1-5"/>
    <property type="match status" value="1"/>
</dbReference>
<comment type="pathway">
    <text evidence="3 8">Glycan biosynthesis; glycogen biosynthesis.</text>
</comment>
<evidence type="ECO:0000313" key="11">
    <source>
        <dbReference type="EMBL" id="MCO6049925.1"/>
    </source>
</evidence>
<dbReference type="PANTHER" id="PTHR45825:SF8">
    <property type="entry name" value="GLYCOGEN SYNTHASE"/>
    <property type="match status" value="1"/>
</dbReference>
<proteinExistence type="inferred from homology"/>
<reference evidence="11 12" key="1">
    <citation type="submission" date="2022-06" db="EMBL/GenBank/DDBJ databases">
        <title>Mesorhizobium sp. strain RP14 Genome sequencing and assembly.</title>
        <authorList>
            <person name="Kim I."/>
        </authorList>
    </citation>
    <scope>NUCLEOTIDE SEQUENCE [LARGE SCALE GENOMIC DNA]</scope>
    <source>
        <strain evidence="12">RP14(2022)</strain>
    </source>
</reference>
<dbReference type="Pfam" id="PF08323">
    <property type="entry name" value="Glyco_transf_5"/>
    <property type="match status" value="1"/>
</dbReference>
<dbReference type="NCBIfam" id="TIGR02095">
    <property type="entry name" value="glgA"/>
    <property type="match status" value="1"/>
</dbReference>
<keyword evidence="12" id="KW-1185">Reference proteome</keyword>
<dbReference type="EC" id="2.4.1.21" evidence="8"/>
<evidence type="ECO:0000256" key="2">
    <source>
        <dbReference type="ARBA" id="ARBA00002764"/>
    </source>
</evidence>
<evidence type="ECO:0000256" key="5">
    <source>
        <dbReference type="ARBA" id="ARBA00022676"/>
    </source>
</evidence>
<keyword evidence="7 8" id="KW-0320">Glycogen biosynthesis</keyword>
<feature type="binding site" evidence="8">
    <location>
        <position position="13"/>
    </location>
    <ligand>
        <name>ADP-alpha-D-glucose</name>
        <dbReference type="ChEBI" id="CHEBI:57498"/>
    </ligand>
</feature>
<evidence type="ECO:0000256" key="6">
    <source>
        <dbReference type="ARBA" id="ARBA00022679"/>
    </source>
</evidence>
<dbReference type="EMBL" id="JAMXQS010000004">
    <property type="protein sequence ID" value="MCO6049925.1"/>
    <property type="molecule type" value="Genomic_DNA"/>
</dbReference>